<dbReference type="EMBL" id="UYYB01107166">
    <property type="protein sequence ID" value="VDM80034.1"/>
    <property type="molecule type" value="Genomic_DNA"/>
</dbReference>
<feature type="region of interest" description="Disordered" evidence="1">
    <location>
        <begin position="1"/>
        <end position="143"/>
    </location>
</feature>
<evidence type="ECO:0000256" key="1">
    <source>
        <dbReference type="SAM" id="MobiDB-lite"/>
    </source>
</evidence>
<evidence type="ECO:0000313" key="3">
    <source>
        <dbReference type="Proteomes" id="UP000270094"/>
    </source>
</evidence>
<dbReference type="OrthoDB" id="5806029at2759"/>
<feature type="compositionally biased region" description="Basic and acidic residues" evidence="1">
    <location>
        <begin position="58"/>
        <end position="90"/>
    </location>
</feature>
<dbReference type="Proteomes" id="UP000270094">
    <property type="component" value="Unassembled WGS sequence"/>
</dbReference>
<sequence>MLLEKPVFRPPSPPKEKYKPITLSKSTSPLKRKESTEKTEMSTSRSEAKTKPILNIRSKSEDRKEKKAEEKERERTKKGKHDDRANERLQKSPKMPITARSLRSAGKMLAPSFFRKGESKIPKSSKTTASPQTLTVTKTRMSLPFRNGRRAPLAEFESLVVEDSPAVENHPLTFEKWSSSPRGKRR</sequence>
<dbReference type="AlphaFoldDB" id="A0A3P7JN36"/>
<keyword evidence="3" id="KW-1185">Reference proteome</keyword>
<gene>
    <name evidence="2" type="ORF">SVUK_LOCUS15032</name>
</gene>
<protein>
    <submittedName>
        <fullName evidence="2">Uncharacterized protein</fullName>
    </submittedName>
</protein>
<feature type="compositionally biased region" description="Basic and acidic residues" evidence="1">
    <location>
        <begin position="31"/>
        <end position="50"/>
    </location>
</feature>
<organism evidence="2 3">
    <name type="scientific">Strongylus vulgaris</name>
    <name type="common">Blood worm</name>
    <dbReference type="NCBI Taxonomy" id="40348"/>
    <lineage>
        <taxon>Eukaryota</taxon>
        <taxon>Metazoa</taxon>
        <taxon>Ecdysozoa</taxon>
        <taxon>Nematoda</taxon>
        <taxon>Chromadorea</taxon>
        <taxon>Rhabditida</taxon>
        <taxon>Rhabditina</taxon>
        <taxon>Rhabditomorpha</taxon>
        <taxon>Strongyloidea</taxon>
        <taxon>Strongylidae</taxon>
        <taxon>Strongylus</taxon>
    </lineage>
</organism>
<name>A0A3P7JN36_STRVU</name>
<evidence type="ECO:0000313" key="2">
    <source>
        <dbReference type="EMBL" id="VDM80034.1"/>
    </source>
</evidence>
<accession>A0A3P7JN36</accession>
<reference evidence="2 3" key="1">
    <citation type="submission" date="2018-11" db="EMBL/GenBank/DDBJ databases">
        <authorList>
            <consortium name="Pathogen Informatics"/>
        </authorList>
    </citation>
    <scope>NUCLEOTIDE SEQUENCE [LARGE SCALE GENOMIC DNA]</scope>
</reference>
<proteinExistence type="predicted"/>
<feature type="compositionally biased region" description="Polar residues" evidence="1">
    <location>
        <begin position="122"/>
        <end position="140"/>
    </location>
</feature>